<dbReference type="PANTHER" id="PTHR38043">
    <property type="entry name" value="PROTEIN HEMX"/>
    <property type="match status" value="1"/>
</dbReference>
<evidence type="ECO:0000256" key="1">
    <source>
        <dbReference type="SAM" id="Coils"/>
    </source>
</evidence>
<dbReference type="PANTHER" id="PTHR38043:SF1">
    <property type="entry name" value="PROTEIN HEMX"/>
    <property type="match status" value="1"/>
</dbReference>
<dbReference type="Pfam" id="PF04375">
    <property type="entry name" value="HemX"/>
    <property type="match status" value="1"/>
</dbReference>
<evidence type="ECO:0000256" key="2">
    <source>
        <dbReference type="SAM" id="MobiDB-lite"/>
    </source>
</evidence>
<dbReference type="Proteomes" id="UP001595897">
    <property type="component" value="Unassembled WGS sequence"/>
</dbReference>
<feature type="transmembrane region" description="Helical" evidence="3">
    <location>
        <begin position="65"/>
        <end position="88"/>
    </location>
</feature>
<organism evidence="4 5">
    <name type="scientific">Glaciecola siphonariae</name>
    <dbReference type="NCBI Taxonomy" id="521012"/>
    <lineage>
        <taxon>Bacteria</taxon>
        <taxon>Pseudomonadati</taxon>
        <taxon>Pseudomonadota</taxon>
        <taxon>Gammaproteobacteria</taxon>
        <taxon>Alteromonadales</taxon>
        <taxon>Alteromonadaceae</taxon>
        <taxon>Glaciecola</taxon>
    </lineage>
</organism>
<gene>
    <name evidence="4" type="ORF">ACFO4O_13620</name>
</gene>
<sequence>MTKANESKSVATASTTKNIEDGVVIDSQKSDSNEGTSNNSSSYQAKKHSSSSKDSDTQKKHGRKALWFFILLNFLFILLMAAAGYWYYLNEQNTQSALDDKFVPLNNAIASSQRALDELRARIEQNTQELESSAQSNDNLLAQMLANNEALKAVERQVSEVSGRRPSDWLLAEANYLVNMAGRKLYLEQDLRTSMTLLREADARLQDLNDPSLLPIRALIASDIQALSQVNPVSTTSIALAISGLLPQVSQLPLENLKLPEAAVEEDAELSNDIADWQDNLKRTWRAIVGDFISIKRVEQPLSPYLSERQQWLIEQQLKHALTQAKSAALDEQYTLYQTALQQAMALIIEHYKIDENEVNQFMNALQQLQSTNFERDFPKQLSSVEALKDAIERRMERQFNNRDDVL</sequence>
<dbReference type="InterPro" id="IPR007470">
    <property type="entry name" value="HemX"/>
</dbReference>
<dbReference type="RefSeq" id="WP_382409422.1">
    <property type="nucleotide sequence ID" value="NZ_JBHSGU010000005.1"/>
</dbReference>
<protein>
    <submittedName>
        <fullName evidence="4">Uroporphyrinogen-III C-methyltransferase</fullName>
    </submittedName>
</protein>
<evidence type="ECO:0000313" key="4">
    <source>
        <dbReference type="EMBL" id="MFC4701206.1"/>
    </source>
</evidence>
<reference evidence="5" key="1">
    <citation type="journal article" date="2019" name="Int. J. Syst. Evol. Microbiol.">
        <title>The Global Catalogue of Microorganisms (GCM) 10K type strain sequencing project: providing services to taxonomists for standard genome sequencing and annotation.</title>
        <authorList>
            <consortium name="The Broad Institute Genomics Platform"/>
            <consortium name="The Broad Institute Genome Sequencing Center for Infectious Disease"/>
            <person name="Wu L."/>
            <person name="Ma J."/>
        </authorList>
    </citation>
    <scope>NUCLEOTIDE SEQUENCE [LARGE SCALE GENOMIC DNA]</scope>
    <source>
        <strain evidence="5">KACC 12507</strain>
    </source>
</reference>
<keyword evidence="3" id="KW-0812">Transmembrane</keyword>
<keyword evidence="3" id="KW-0472">Membrane</keyword>
<keyword evidence="1" id="KW-0175">Coiled coil</keyword>
<keyword evidence="5" id="KW-1185">Reference proteome</keyword>
<name>A0ABV9LZ80_9ALTE</name>
<accession>A0ABV9LZ80</accession>
<dbReference type="EMBL" id="JBHSGU010000005">
    <property type="protein sequence ID" value="MFC4701206.1"/>
    <property type="molecule type" value="Genomic_DNA"/>
</dbReference>
<keyword evidence="3" id="KW-1133">Transmembrane helix</keyword>
<proteinExistence type="predicted"/>
<evidence type="ECO:0000313" key="5">
    <source>
        <dbReference type="Proteomes" id="UP001595897"/>
    </source>
</evidence>
<feature type="coiled-coil region" evidence="1">
    <location>
        <begin position="109"/>
        <end position="157"/>
    </location>
</feature>
<evidence type="ECO:0000256" key="3">
    <source>
        <dbReference type="SAM" id="Phobius"/>
    </source>
</evidence>
<comment type="caution">
    <text evidence="4">The sequence shown here is derived from an EMBL/GenBank/DDBJ whole genome shotgun (WGS) entry which is preliminary data.</text>
</comment>
<feature type="region of interest" description="Disordered" evidence="2">
    <location>
        <begin position="21"/>
        <end position="58"/>
    </location>
</feature>